<reference evidence="3" key="1">
    <citation type="submission" date="2021-09" db="EMBL/GenBank/DDBJ databases">
        <authorList>
            <consortium name="AG Swart"/>
            <person name="Singh M."/>
            <person name="Singh A."/>
            <person name="Seah K."/>
            <person name="Emmerich C."/>
        </authorList>
    </citation>
    <scope>NUCLEOTIDE SEQUENCE</scope>
    <source>
        <strain evidence="3">ATCC30299</strain>
    </source>
</reference>
<feature type="coiled-coil region" evidence="1">
    <location>
        <begin position="590"/>
        <end position="955"/>
    </location>
</feature>
<name>A0AAU9II06_9CILI</name>
<dbReference type="Proteomes" id="UP001162131">
    <property type="component" value="Unassembled WGS sequence"/>
</dbReference>
<gene>
    <name evidence="3" type="ORF">BSTOLATCC_MIC11527</name>
</gene>
<evidence type="ECO:0000256" key="2">
    <source>
        <dbReference type="SAM" id="MobiDB-lite"/>
    </source>
</evidence>
<feature type="compositionally biased region" description="Basic and acidic residues" evidence="2">
    <location>
        <begin position="1322"/>
        <end position="1341"/>
    </location>
</feature>
<feature type="coiled-coil region" evidence="1">
    <location>
        <begin position="1437"/>
        <end position="1478"/>
    </location>
</feature>
<feature type="region of interest" description="Disordered" evidence="2">
    <location>
        <begin position="1320"/>
        <end position="1342"/>
    </location>
</feature>
<accession>A0AAU9II06</accession>
<dbReference type="PANTHER" id="PTHR23159:SF60">
    <property type="entry name" value="SPINDLE ASSEMBLY ABNORMAL PROTEIN 4"/>
    <property type="match status" value="1"/>
</dbReference>
<feature type="region of interest" description="Disordered" evidence="2">
    <location>
        <begin position="1395"/>
        <end position="1430"/>
    </location>
</feature>
<feature type="coiled-coil region" evidence="1">
    <location>
        <begin position="74"/>
        <end position="112"/>
    </location>
</feature>
<organism evidence="3 4">
    <name type="scientific">Blepharisma stoltei</name>
    <dbReference type="NCBI Taxonomy" id="1481888"/>
    <lineage>
        <taxon>Eukaryota</taxon>
        <taxon>Sar</taxon>
        <taxon>Alveolata</taxon>
        <taxon>Ciliophora</taxon>
        <taxon>Postciliodesmatophora</taxon>
        <taxon>Heterotrichea</taxon>
        <taxon>Heterotrichida</taxon>
        <taxon>Blepharismidae</taxon>
        <taxon>Blepharisma</taxon>
    </lineage>
</organism>
<feature type="coiled-coil region" evidence="1">
    <location>
        <begin position="387"/>
        <end position="508"/>
    </location>
</feature>
<dbReference type="PANTHER" id="PTHR23159">
    <property type="entry name" value="CENTROSOMAL PROTEIN 2"/>
    <property type="match status" value="1"/>
</dbReference>
<protein>
    <recommendedName>
        <fullName evidence="5">GRIP domain-containing protein</fullName>
    </recommendedName>
</protein>
<feature type="coiled-coil region" evidence="1">
    <location>
        <begin position="1232"/>
        <end position="1291"/>
    </location>
</feature>
<evidence type="ECO:0000256" key="1">
    <source>
        <dbReference type="SAM" id="Coils"/>
    </source>
</evidence>
<keyword evidence="4" id="KW-1185">Reference proteome</keyword>
<evidence type="ECO:0000313" key="3">
    <source>
        <dbReference type="EMBL" id="CAG9314525.1"/>
    </source>
</evidence>
<keyword evidence="1" id="KW-0175">Coiled coil</keyword>
<comment type="caution">
    <text evidence="3">The sequence shown here is derived from an EMBL/GenBank/DDBJ whole genome shotgun (WGS) entry which is preliminary data.</text>
</comment>
<feature type="coiled-coil region" evidence="1">
    <location>
        <begin position="1032"/>
        <end position="1157"/>
    </location>
</feature>
<sequence length="1545" mass="179373">MNRETLQQQKIFYTAGGLEPEENDGIITGLQSKLLALEQKYIDFVGKCANVLQENTSQINQETYSQDAGNKESISELLEEKKKIQNDLNSVIDEKNNIKADKKSKLKTIEEKIFELCMNNSENRKTARWIISEIKLMVGVQDNEEGFNRKFEKELQREKDKYFKLIKMKDMENLKLRKEKHGLEKMVKELNKQIRDFKNCQETPCKIRTEGSRPASRCEGNEIKKLRMSVSGFSPARSAVSGSPVPAAKHRQTSRELIKSFAPKTKEFSPLRISKSNSPISRSVSPQNKEFHNIKKELIETKQRLEKTIEERDIFKAWKINHMKNNSVGLLATTSNQDTESKNASSTIALIRAKANTVIKAAKNFIDATIRAERAILNAEADRSETLEKCENSKAKLRQIIRDFESDKFLEVIAKTSNKNAINSITIENKENDYLQKLEEEIQIEKNKNESFNKIIEEKSRENKKIKREMEKLKEETNSELKEKDKVIEDLKIQNSELKTTMKNMKEIFHQSPKANQELSKIREEKSKTEKMLLMVKNIFINEMLIYDKKIDEFSKNISHIIMLNENKVKKSKEILYKIKMMCKQNISDLKEKALNNEKNNNLINELKESNKALKKSQKNSDDTYNQKLKELNKKLRELEDTKQILEKKLENANETQDMNESSKNTEFEKLMQINSELRSEIDILEKQIKTQKKEFDAFSIQLEIEMKSEIEDLESKIKSQKEEYDNRNNQLEKELNNSREKCYDLQIINENLKTEISSNESKIQSLQENMSLIEKKEAAKIIEKDLKIEEFNENISKLEIIMKNNSRDTEEKIHNLNEKIFELNKIVRISTSKLEEKIELQGELENELNEVINENNELRSQIDSAYLELNEMKKNMQKEKNINKETKIAIAEISEKLTNEFQSEKEKIISGYNERVKELENEKAKVLSDQSEQIEKLSNEINKLNEAKLLIHENLTTNIVPNPETPTLINAKEIIDIVNKITQKDYSEIEILPNLENILSEIKFEYEKTCERNSQLEKFCIKYTEETTNKLKVLEEERLSSIAREKELKEQLQDLKIIKYEIAKQLDDAKAELSRLNDTLESEKLNSAKILEENENYNKIIDSNTNIIQNLNEEIKNLKKKNSEISADFANKKSIIAKLTDDKEYLEQRLQSAIASSQLSGNQLREHNIKLQSQLALLESSNNNFTKIKIQLESKNAELETESIENTKIIDEKSEMIDSQQQRIGQLDYELTQAKSKLEIALNDYENEKKKNIELTNRIQNEEITYQTNIDSLENELRVLKQQDKGLITRKNSAPLTEPPGDGVQFKSSNIKLFIDTSQEGLRRGSHDSENSKASGEKSSKNIQELINQLENFIEKSNERKIPESLVSLFNRYVSKPQSISIDHDIDIISSESPHKANYPQLSSESPTSSVHDHDTVSVDSSSQSQEPNYRAHFKILEQKKIIDDLNKKLANKKNKLQTTLELTKVLKENIKELQHKQFMNFDTEHLRNSFTNLVKALPPLNKESQAILQIIKSQLSLQDDVVHSEGSIRESKKGRWSIFNKKD</sequence>
<dbReference type="EMBL" id="CAJZBQ010000012">
    <property type="protein sequence ID" value="CAG9314525.1"/>
    <property type="molecule type" value="Genomic_DNA"/>
</dbReference>
<evidence type="ECO:0000313" key="4">
    <source>
        <dbReference type="Proteomes" id="UP001162131"/>
    </source>
</evidence>
<evidence type="ECO:0008006" key="5">
    <source>
        <dbReference type="Google" id="ProtNLM"/>
    </source>
</evidence>
<proteinExistence type="predicted"/>